<reference evidence="3 4" key="1">
    <citation type="submission" date="2024-03" db="EMBL/GenBank/DDBJ databases">
        <title>Novel species of the genus Variovorax.</title>
        <authorList>
            <person name="Liu Q."/>
            <person name="Xin Y.-H."/>
        </authorList>
    </citation>
    <scope>NUCLEOTIDE SEQUENCE [LARGE SCALE GENOMIC DNA]</scope>
    <source>
        <strain evidence="3 4">KACC 18901</strain>
    </source>
</reference>
<organism evidence="3 4">
    <name type="scientific">Variovorax robiniae</name>
    <dbReference type="NCBI Taxonomy" id="1836199"/>
    <lineage>
        <taxon>Bacteria</taxon>
        <taxon>Pseudomonadati</taxon>
        <taxon>Pseudomonadota</taxon>
        <taxon>Betaproteobacteria</taxon>
        <taxon>Burkholderiales</taxon>
        <taxon>Comamonadaceae</taxon>
        <taxon>Variovorax</taxon>
    </lineage>
</organism>
<dbReference type="Gene3D" id="3.40.50.300">
    <property type="entry name" value="P-loop containing nucleotide triphosphate hydrolases"/>
    <property type="match status" value="1"/>
</dbReference>
<dbReference type="Proteomes" id="UP001367030">
    <property type="component" value="Unassembled WGS sequence"/>
</dbReference>
<keyword evidence="4" id="KW-1185">Reference proteome</keyword>
<keyword evidence="3" id="KW-0067">ATP-binding</keyword>
<comment type="caution">
    <text evidence="3">The sequence shown here is derived from an EMBL/GenBank/DDBJ whole genome shotgun (WGS) entry which is preliminary data.</text>
</comment>
<dbReference type="Pfam" id="PF13401">
    <property type="entry name" value="AAA_22"/>
    <property type="match status" value="1"/>
</dbReference>
<protein>
    <submittedName>
        <fullName evidence="3">ATP-binding protein</fullName>
    </submittedName>
</protein>
<evidence type="ECO:0000259" key="2">
    <source>
        <dbReference type="Pfam" id="PF13401"/>
    </source>
</evidence>
<evidence type="ECO:0000313" key="3">
    <source>
        <dbReference type="EMBL" id="MEJ8859152.1"/>
    </source>
</evidence>
<evidence type="ECO:0000256" key="1">
    <source>
        <dbReference type="SAM" id="MobiDB-lite"/>
    </source>
</evidence>
<feature type="domain" description="ORC1/DEAH AAA+ ATPase" evidence="2">
    <location>
        <begin position="92"/>
        <end position="220"/>
    </location>
</feature>
<dbReference type="InterPro" id="IPR027417">
    <property type="entry name" value="P-loop_NTPase"/>
</dbReference>
<dbReference type="RefSeq" id="WP_340339192.1">
    <property type="nucleotide sequence ID" value="NZ_JBBKZS010000024.1"/>
</dbReference>
<sequence>MNQKISATEPVASQARISATRVRRGGAGGKDGRDRRGSDPPPATAIPSSTLAPLSVHNHPLVRRHYRVATAAIESFVDLVEHCIRVLIPGALIHARPRMGKTHAIDYVALHLARQRPDILVLRMSCEHHRSDFEGPFFSTLLGATGLREPQGRTIAEKRLALIRRLSEQLQMRSGHIVVLLCDEAQRMSRHALEWLRDVHDQLAHHGFRLLTFLVGQPHLMEHKARYQLAGDEQIVARFMIEQLHFRGITNAAEAATCLASYDLSRYPEVTGDTFTAFFYPLAYDAGLRLEHSAGALWNAFVHAHAAAQLHGMAEIPMDYFTRAVESMLINGVQWDATSLELGPLHWERAVQESGYVVAQQTVPLQV</sequence>
<gene>
    <name evidence="3" type="ORF">WKW79_31605</name>
</gene>
<proteinExistence type="predicted"/>
<feature type="region of interest" description="Disordered" evidence="1">
    <location>
        <begin position="1"/>
        <end position="50"/>
    </location>
</feature>
<keyword evidence="3" id="KW-0547">Nucleotide-binding</keyword>
<dbReference type="GO" id="GO:0005524">
    <property type="term" value="F:ATP binding"/>
    <property type="evidence" value="ECO:0007669"/>
    <property type="project" value="UniProtKB-KW"/>
</dbReference>
<accession>A0ABU8XGZ5</accession>
<evidence type="ECO:0000313" key="4">
    <source>
        <dbReference type="Proteomes" id="UP001367030"/>
    </source>
</evidence>
<dbReference type="SUPFAM" id="SSF52540">
    <property type="entry name" value="P-loop containing nucleoside triphosphate hydrolases"/>
    <property type="match status" value="1"/>
</dbReference>
<name>A0ABU8XGZ5_9BURK</name>
<dbReference type="InterPro" id="IPR049945">
    <property type="entry name" value="AAA_22"/>
</dbReference>
<dbReference type="EMBL" id="JBBKZS010000024">
    <property type="protein sequence ID" value="MEJ8859152.1"/>
    <property type="molecule type" value="Genomic_DNA"/>
</dbReference>